<protein>
    <recommendedName>
        <fullName evidence="1">Protein kinase domain-containing protein</fullName>
    </recommendedName>
</protein>
<dbReference type="PANTHER" id="PTHR37542">
    <property type="entry name" value="HELO DOMAIN-CONTAINING PROTEIN-RELATED"/>
    <property type="match status" value="1"/>
</dbReference>
<dbReference type="PROSITE" id="PS50011">
    <property type="entry name" value="PROTEIN_KINASE_DOM"/>
    <property type="match status" value="1"/>
</dbReference>
<proteinExistence type="predicted"/>
<dbReference type="GO" id="GO:0004672">
    <property type="term" value="F:protein kinase activity"/>
    <property type="evidence" value="ECO:0007669"/>
    <property type="project" value="InterPro"/>
</dbReference>
<organism evidence="2 3">
    <name type="scientific">Botryosphaeria dothidea</name>
    <dbReference type="NCBI Taxonomy" id="55169"/>
    <lineage>
        <taxon>Eukaryota</taxon>
        <taxon>Fungi</taxon>
        <taxon>Dikarya</taxon>
        <taxon>Ascomycota</taxon>
        <taxon>Pezizomycotina</taxon>
        <taxon>Dothideomycetes</taxon>
        <taxon>Dothideomycetes incertae sedis</taxon>
        <taxon>Botryosphaeriales</taxon>
        <taxon>Botryosphaeriaceae</taxon>
        <taxon>Botryosphaeria</taxon>
    </lineage>
</organism>
<dbReference type="Pfam" id="PF14479">
    <property type="entry name" value="HeLo"/>
    <property type="match status" value="1"/>
</dbReference>
<gene>
    <name evidence="2" type="ORF">GTA08_BOTSDO05555</name>
</gene>
<evidence type="ECO:0000259" key="1">
    <source>
        <dbReference type="PROSITE" id="PS50011"/>
    </source>
</evidence>
<evidence type="ECO:0000313" key="2">
    <source>
        <dbReference type="EMBL" id="KAF4306988.1"/>
    </source>
</evidence>
<name>A0A8H4N4K8_9PEZI</name>
<dbReference type="InterPro" id="IPR000719">
    <property type="entry name" value="Prot_kinase_dom"/>
</dbReference>
<feature type="domain" description="Protein kinase" evidence="1">
    <location>
        <begin position="310"/>
        <end position="681"/>
    </location>
</feature>
<dbReference type="GO" id="GO:0005524">
    <property type="term" value="F:ATP binding"/>
    <property type="evidence" value="ECO:0007669"/>
    <property type="project" value="InterPro"/>
</dbReference>
<reference evidence="2" key="1">
    <citation type="submission" date="2020-04" db="EMBL/GenBank/DDBJ databases">
        <title>Genome Assembly and Annotation of Botryosphaeria dothidea sdau 11-99, a Latent Pathogen of Apple Fruit Ring Rot in China.</title>
        <authorList>
            <person name="Yu C."/>
            <person name="Diao Y."/>
            <person name="Lu Q."/>
            <person name="Zhao J."/>
            <person name="Cui S."/>
            <person name="Peng C."/>
            <person name="He B."/>
            <person name="Liu H."/>
        </authorList>
    </citation>
    <scope>NUCLEOTIDE SEQUENCE [LARGE SCALE GENOMIC DNA]</scope>
    <source>
        <strain evidence="2">Sdau11-99</strain>
    </source>
</reference>
<dbReference type="OrthoDB" id="1911848at2759"/>
<dbReference type="AlphaFoldDB" id="A0A8H4N4K8"/>
<dbReference type="InterPro" id="IPR029498">
    <property type="entry name" value="HeLo_dom"/>
</dbReference>
<keyword evidence="3" id="KW-1185">Reference proteome</keyword>
<accession>A0A8H4N4K8</accession>
<dbReference type="SUPFAM" id="SSF56112">
    <property type="entry name" value="Protein kinase-like (PK-like)"/>
    <property type="match status" value="1"/>
</dbReference>
<sequence length="681" mass="77653">MDLGLGAVSLTFQVFSGCVKGYQLLTEAKHMPDEYKYMRIQLKKEQYRLLDWGSVVGVAEHDDALGISSSDKGLLHDILEQQQQLLFSFGKYEKRYQRFQLLEKSLVQEILEEGNAAEGDEATVAGFLPPARADTDLQSRFPQEGEILLKKCLGWAKKSRTYPRRLRWASFDKAKFEQLLVKLAKFNDFLREILNKQQLACLITRTERTNRHIIQLNNSIEQLMEIFRAGQASSHLKRAHTRVEESGPSGFLHWRARVLLHDSSSLSDLQSLSLESSNGETSEHADGQSLARLARFKALETTIGTEHLTDERAKDLELGSAKQITDVELSAGEIEILDSYDEEYEENKRTEARLGEKHVWIEWKTYEPRVFDGEPDPKIIERIVALVALLKENNWSRQFRAPPCLGYFRDIDPETGDDRCRFGIVFEKSRDVARSTKPLDLLQLLRATDTGRAEKPSLTERVELARVVAEALESLHAVNWLHKGLRSENILFFCDALDPEELVFDGEGKEGALSLDLDFSAPYLSGFDYARPAENEDLTEKPPENAAYDLYRHPSVQSSRGSIGNAANFRKEFDIYALGVVLFEIIYWQPIDRIMNIDLQKTRPSTTLRVRNRLLTERKFLAHVKANGGTILERVVQACLVGLDALVERAYEYDDKDPSQAAKLQIGFNERVVEKLREVKV</sequence>
<dbReference type="Gene3D" id="1.10.510.10">
    <property type="entry name" value="Transferase(Phosphotransferase) domain 1"/>
    <property type="match status" value="1"/>
</dbReference>
<dbReference type="Gene3D" id="1.20.120.1020">
    <property type="entry name" value="Prion-inhibition and propagation, HeLo domain"/>
    <property type="match status" value="1"/>
</dbReference>
<dbReference type="InterPro" id="IPR038305">
    <property type="entry name" value="HeLo_sf"/>
</dbReference>
<comment type="caution">
    <text evidence="2">The sequence shown here is derived from an EMBL/GenBank/DDBJ whole genome shotgun (WGS) entry which is preliminary data.</text>
</comment>
<evidence type="ECO:0000313" key="3">
    <source>
        <dbReference type="Proteomes" id="UP000572817"/>
    </source>
</evidence>
<dbReference type="EMBL" id="WWBZ02000033">
    <property type="protein sequence ID" value="KAF4306988.1"/>
    <property type="molecule type" value="Genomic_DNA"/>
</dbReference>
<dbReference type="PANTHER" id="PTHR37542:SF1">
    <property type="entry name" value="PRION-INHIBITION AND PROPAGATION HELO DOMAIN-CONTAINING PROTEIN"/>
    <property type="match status" value="1"/>
</dbReference>
<dbReference type="InterPro" id="IPR011009">
    <property type="entry name" value="Kinase-like_dom_sf"/>
</dbReference>
<dbReference type="Proteomes" id="UP000572817">
    <property type="component" value="Unassembled WGS sequence"/>
</dbReference>